<dbReference type="NCBIfam" id="TIGR03725">
    <property type="entry name" value="T6A_YeaZ"/>
    <property type="match status" value="1"/>
</dbReference>
<dbReference type="AlphaFoldDB" id="A0A444PRV0"/>
<dbReference type="SUPFAM" id="SSF53067">
    <property type="entry name" value="Actin-like ATPase domain"/>
    <property type="match status" value="1"/>
</dbReference>
<reference evidence="2 3" key="1">
    <citation type="submission" date="2018-12" db="EMBL/GenBank/DDBJ databases">
        <authorList>
            <person name="Li F."/>
        </authorList>
    </citation>
    <scope>NUCLEOTIDE SEQUENCE [LARGE SCALE GENOMIC DNA]</scope>
    <source>
        <strain evidence="2 3">11W25H-1</strain>
    </source>
</reference>
<keyword evidence="3" id="KW-1185">Reference proteome</keyword>
<keyword evidence="2" id="KW-0808">Transferase</keyword>
<evidence type="ECO:0000259" key="1">
    <source>
        <dbReference type="Pfam" id="PF00814"/>
    </source>
</evidence>
<feature type="domain" description="Gcp-like" evidence="1">
    <location>
        <begin position="33"/>
        <end position="127"/>
    </location>
</feature>
<evidence type="ECO:0000313" key="2">
    <source>
        <dbReference type="EMBL" id="RWZ49954.1"/>
    </source>
</evidence>
<dbReference type="EMBL" id="RZNB01000004">
    <property type="protein sequence ID" value="RWZ49954.1"/>
    <property type="molecule type" value="Genomic_DNA"/>
</dbReference>
<comment type="caution">
    <text evidence="2">The sequence shown here is derived from an EMBL/GenBank/DDBJ whole genome shotgun (WGS) entry which is preliminary data.</text>
</comment>
<dbReference type="OrthoDB" id="9809995at2"/>
<sequence length="204" mass="20972">MILAIDSSIGTSVALCDPSGRLASARSEAGHLTHAEVVGALIGGVLEDAGVGPAEVSAVASGMGPGPFTGLRIGIAAARAFGVARRVPVVPVLSHDAIAAARLESPIAGELVVVTDARRREVAWTRYSGVDPSGPVRIGGPELAPRDVFEVLDAERLDAMDVPAEFVARLAALTLAGRRAGEADEPVYLRAPDVTLSSRKRVTP</sequence>
<organism evidence="2 3">
    <name type="scientific">Labedella phragmitis</name>
    <dbReference type="NCBI Taxonomy" id="2498849"/>
    <lineage>
        <taxon>Bacteria</taxon>
        <taxon>Bacillati</taxon>
        <taxon>Actinomycetota</taxon>
        <taxon>Actinomycetes</taxon>
        <taxon>Micrococcales</taxon>
        <taxon>Microbacteriaceae</taxon>
        <taxon>Labedella</taxon>
    </lineage>
</organism>
<dbReference type="InterPro" id="IPR000905">
    <property type="entry name" value="Gcp-like_dom"/>
</dbReference>
<dbReference type="Pfam" id="PF00814">
    <property type="entry name" value="TsaD"/>
    <property type="match status" value="1"/>
</dbReference>
<gene>
    <name evidence="2" type="primary">tsaB</name>
    <name evidence="2" type="ORF">ELQ90_11455</name>
</gene>
<dbReference type="InterPro" id="IPR043129">
    <property type="entry name" value="ATPase_NBD"/>
</dbReference>
<dbReference type="GO" id="GO:0002949">
    <property type="term" value="P:tRNA threonylcarbamoyladenosine modification"/>
    <property type="evidence" value="ECO:0007669"/>
    <property type="project" value="InterPro"/>
</dbReference>
<dbReference type="Proteomes" id="UP000288547">
    <property type="component" value="Unassembled WGS sequence"/>
</dbReference>
<evidence type="ECO:0000313" key="3">
    <source>
        <dbReference type="Proteomes" id="UP000288547"/>
    </source>
</evidence>
<name>A0A444PRV0_9MICO</name>
<dbReference type="InterPro" id="IPR022496">
    <property type="entry name" value="T6A_TsaB"/>
</dbReference>
<protein>
    <submittedName>
        <fullName evidence="2">tRNA (Adenosine(37)-N6)-threonylcarbamoyltransferase complex dimerization subunit type 1 TsaB</fullName>
    </submittedName>
</protein>
<dbReference type="Gene3D" id="3.30.420.40">
    <property type="match status" value="2"/>
</dbReference>
<dbReference type="GO" id="GO:0016740">
    <property type="term" value="F:transferase activity"/>
    <property type="evidence" value="ECO:0007669"/>
    <property type="project" value="UniProtKB-KW"/>
</dbReference>
<accession>A0A444PRV0</accession>
<dbReference type="RefSeq" id="WP_128495414.1">
    <property type="nucleotide sequence ID" value="NZ_RZNB01000004.1"/>
</dbReference>
<proteinExistence type="predicted"/>